<evidence type="ECO:0000313" key="2">
    <source>
        <dbReference type="Proteomes" id="UP000480266"/>
    </source>
</evidence>
<dbReference type="Proteomes" id="UP000480266">
    <property type="component" value="Unassembled WGS sequence"/>
</dbReference>
<gene>
    <name evidence="1" type="ORF">G4V63_30145</name>
</gene>
<accession>A0A7C9VJ98</accession>
<evidence type="ECO:0000313" key="1">
    <source>
        <dbReference type="EMBL" id="NGX99307.1"/>
    </source>
</evidence>
<keyword evidence="2" id="KW-1185">Reference proteome</keyword>
<name>A0A7C9VJ98_9BRAD</name>
<dbReference type="EMBL" id="JAAMRR010001543">
    <property type="protein sequence ID" value="NGX99307.1"/>
    <property type="molecule type" value="Genomic_DNA"/>
</dbReference>
<sequence length="298" mass="31245">MDKALDQMKAIQGGQLMEADLSAEDRANLSASKAALTDVMNNQARMQQQTEALELVLAEAQTTREQLLKSNDRDIALGIRAYEGLAAIHSLEAAGRLGKLFDVPIGTAIATSFDLAEGLKSAPEFIAKANEQAGAMMTEVQSRAASLFGTAVSAGSGTGGSDSAAAGRDREASSAMDRLRKGFEDIAKPAVETAKFVPDRFDEGKTLKELVRPPLTEAKDGIIQIGLDRAGRTVAGIDSGIAAKEAFDAFRQGDLAAAKEKFLDAAVSATGAYNSDVGALSNAVNNVRKDVAGRQELI</sequence>
<dbReference type="AlphaFoldDB" id="A0A7C9VJ98"/>
<proteinExistence type="predicted"/>
<feature type="non-terminal residue" evidence="1">
    <location>
        <position position="298"/>
    </location>
</feature>
<reference evidence="1" key="1">
    <citation type="submission" date="2020-02" db="EMBL/GenBank/DDBJ databases">
        <title>Draft genome sequence of Candidatus Afipia apatlaquensis IBT-C3, a potential strain for decolorization of textile dyes.</title>
        <authorList>
            <person name="Sanchez-Reyes A."/>
            <person name="Breton-Deval L."/>
            <person name="Mangelson H."/>
            <person name="Sanchez-Flores A."/>
        </authorList>
    </citation>
    <scope>NUCLEOTIDE SEQUENCE [LARGE SCALE GENOMIC DNA]</scope>
    <source>
        <strain evidence="1">IBT-C3</strain>
    </source>
</reference>
<protein>
    <submittedName>
        <fullName evidence="1">Uncharacterized protein</fullName>
    </submittedName>
</protein>
<organism evidence="1 2">
    <name type="scientific">Candidatus Afipia apatlaquensis</name>
    <dbReference type="NCBI Taxonomy" id="2712852"/>
    <lineage>
        <taxon>Bacteria</taxon>
        <taxon>Pseudomonadati</taxon>
        <taxon>Pseudomonadota</taxon>
        <taxon>Alphaproteobacteria</taxon>
        <taxon>Hyphomicrobiales</taxon>
        <taxon>Nitrobacteraceae</taxon>
        <taxon>Afipia</taxon>
    </lineage>
</organism>
<comment type="caution">
    <text evidence="1">The sequence shown here is derived from an EMBL/GenBank/DDBJ whole genome shotgun (WGS) entry which is preliminary data.</text>
</comment>